<dbReference type="InterPro" id="IPR011011">
    <property type="entry name" value="Znf_FYVE_PHD"/>
</dbReference>
<keyword evidence="1" id="KW-0863">Zinc-finger</keyword>
<dbReference type="GO" id="GO:0008270">
    <property type="term" value="F:zinc ion binding"/>
    <property type="evidence" value="ECO:0007669"/>
    <property type="project" value="UniProtKB-KW"/>
</dbReference>
<dbReference type="InterPro" id="IPR013083">
    <property type="entry name" value="Znf_RING/FYVE/PHD"/>
</dbReference>
<proteinExistence type="predicted"/>
<dbReference type="SMART" id="SM00184">
    <property type="entry name" value="RING"/>
    <property type="match status" value="2"/>
</dbReference>
<dbReference type="STRING" id="180088.A0A1J8PJ15"/>
<name>A0A1J8PJ15_9AGAM</name>
<feature type="compositionally biased region" description="Low complexity" evidence="2">
    <location>
        <begin position="249"/>
        <end position="258"/>
    </location>
</feature>
<accession>A0A1J8PJ15</accession>
<dbReference type="EMBL" id="LVVM01005990">
    <property type="protein sequence ID" value="OJA09230.1"/>
    <property type="molecule type" value="Genomic_DNA"/>
</dbReference>
<feature type="region of interest" description="Disordered" evidence="2">
    <location>
        <begin position="344"/>
        <end position="432"/>
    </location>
</feature>
<feature type="compositionally biased region" description="Low complexity" evidence="2">
    <location>
        <begin position="205"/>
        <end position="224"/>
    </location>
</feature>
<gene>
    <name evidence="4" type="ORF">AZE42_09605</name>
</gene>
<sequence>MSVVNGLPLLSGPPPTPSTDRTQNACRKCNKEFNRFFTRATRCNHCGQFIDHYFASSIQTRPGYSYCPSCADYQALMPRRGTTSGYDPVHVCAFCIEFLNITASSKNQLKLLPLSKLRQYVDAYNITVKGPIDKNDLVDAIIAAKTPTGTLPLANEAYYRANAVPKHRPSRPRGLFSTRPPPPTQQHTSTPPSDFPRPDLDPQPASYGTYTYTSSTRQRQTSATHSPPPPSPPPRFRTASQPQPPPRSSPYSTARPTPAASPPPTPNTRSTAPRSQPQPSSASTPTPIIPPPPLSALLAMSSSSLSRLPIHTLKQILFDARVRLPADILEKGELVARVSAWVEEERMTAEESERREWEEREQEERERREREEQEERERWEREEQEERERRWARGSPEPEDTQMRDEDVGMHDEFQQHNPPPPLSSSPPPKTTPIERSGLCVICQDQEANIAIVDCGHLAMCRACSELVLASSRECPLCRTRIVTEARLLRIFKT</sequence>
<feature type="domain" description="RING-type" evidence="3">
    <location>
        <begin position="440"/>
        <end position="479"/>
    </location>
</feature>
<keyword evidence="1" id="KW-0862">Zinc</keyword>
<dbReference type="PANTHER" id="PTHR14879:SF5">
    <property type="entry name" value="RING-TYPE DOMAIN-CONTAINING PROTEIN"/>
    <property type="match status" value="1"/>
</dbReference>
<dbReference type="Proteomes" id="UP000183567">
    <property type="component" value="Unassembled WGS sequence"/>
</dbReference>
<dbReference type="SUPFAM" id="SSF57850">
    <property type="entry name" value="RING/U-box"/>
    <property type="match status" value="1"/>
</dbReference>
<evidence type="ECO:0000256" key="2">
    <source>
        <dbReference type="SAM" id="MobiDB-lite"/>
    </source>
</evidence>
<dbReference type="OrthoDB" id="3045089at2759"/>
<dbReference type="PROSITE" id="PS50089">
    <property type="entry name" value="ZF_RING_2"/>
    <property type="match status" value="1"/>
</dbReference>
<organism evidence="4 5">
    <name type="scientific">Rhizopogon vesiculosus</name>
    <dbReference type="NCBI Taxonomy" id="180088"/>
    <lineage>
        <taxon>Eukaryota</taxon>
        <taxon>Fungi</taxon>
        <taxon>Dikarya</taxon>
        <taxon>Basidiomycota</taxon>
        <taxon>Agaricomycotina</taxon>
        <taxon>Agaricomycetes</taxon>
        <taxon>Agaricomycetidae</taxon>
        <taxon>Boletales</taxon>
        <taxon>Suillineae</taxon>
        <taxon>Rhizopogonaceae</taxon>
        <taxon>Rhizopogon</taxon>
    </lineage>
</organism>
<protein>
    <recommendedName>
        <fullName evidence="3">RING-type domain-containing protein</fullName>
    </recommendedName>
</protein>
<dbReference type="Gene3D" id="3.30.40.10">
    <property type="entry name" value="Zinc/RING finger domain, C3HC4 (zinc finger)"/>
    <property type="match status" value="2"/>
</dbReference>
<feature type="compositionally biased region" description="Pro residues" evidence="2">
    <location>
        <begin position="226"/>
        <end position="235"/>
    </location>
</feature>
<feature type="compositionally biased region" description="Basic and acidic residues" evidence="2">
    <location>
        <begin position="344"/>
        <end position="391"/>
    </location>
</feature>
<comment type="caution">
    <text evidence="4">The sequence shown here is derived from an EMBL/GenBank/DDBJ whole genome shotgun (WGS) entry which is preliminary data.</text>
</comment>
<evidence type="ECO:0000259" key="3">
    <source>
        <dbReference type="PROSITE" id="PS50089"/>
    </source>
</evidence>
<keyword evidence="1" id="KW-0479">Metal-binding</keyword>
<feature type="compositionally biased region" description="Basic and acidic residues" evidence="2">
    <location>
        <begin position="401"/>
        <end position="415"/>
    </location>
</feature>
<dbReference type="InterPro" id="IPR001841">
    <property type="entry name" value="Znf_RING"/>
</dbReference>
<dbReference type="AlphaFoldDB" id="A0A1J8PJ15"/>
<dbReference type="SUPFAM" id="SSF57903">
    <property type="entry name" value="FYVE/PHD zinc finger"/>
    <property type="match status" value="1"/>
</dbReference>
<dbReference type="InterPro" id="IPR051728">
    <property type="entry name" value="RING-FYVE_E3_ubiquitin-ligase"/>
</dbReference>
<feature type="compositionally biased region" description="Pro residues" evidence="2">
    <location>
        <begin position="418"/>
        <end position="431"/>
    </location>
</feature>
<feature type="region of interest" description="Disordered" evidence="2">
    <location>
        <begin position="163"/>
        <end position="295"/>
    </location>
</feature>
<keyword evidence="5" id="KW-1185">Reference proteome</keyword>
<feature type="compositionally biased region" description="Low complexity" evidence="2">
    <location>
        <begin position="267"/>
        <end position="286"/>
    </location>
</feature>
<reference evidence="4 5" key="1">
    <citation type="submission" date="2016-03" db="EMBL/GenBank/DDBJ databases">
        <title>Comparative genomics of the ectomycorrhizal sister species Rhizopogon vinicolor and Rhizopogon vesiculosus (Basidiomycota: Boletales) reveals a divergence of the mating type B locus.</title>
        <authorList>
            <person name="Mujic A.B."/>
            <person name="Kuo A."/>
            <person name="Tritt A."/>
            <person name="Lipzen A."/>
            <person name="Chen C."/>
            <person name="Johnson J."/>
            <person name="Sharma A."/>
            <person name="Barry K."/>
            <person name="Grigoriev I.V."/>
            <person name="Spatafora J.W."/>
        </authorList>
    </citation>
    <scope>NUCLEOTIDE SEQUENCE [LARGE SCALE GENOMIC DNA]</scope>
    <source>
        <strain evidence="4 5">AM-OR11-056</strain>
    </source>
</reference>
<dbReference type="PANTHER" id="PTHR14879">
    <property type="entry name" value="CASPASE REGULATOR, RING FINGER DOMAIN-CONTAINING"/>
    <property type="match status" value="1"/>
</dbReference>
<evidence type="ECO:0000313" key="5">
    <source>
        <dbReference type="Proteomes" id="UP000183567"/>
    </source>
</evidence>
<evidence type="ECO:0000256" key="1">
    <source>
        <dbReference type="PROSITE-ProRule" id="PRU00175"/>
    </source>
</evidence>
<dbReference type="Pfam" id="PF13920">
    <property type="entry name" value="zf-C3HC4_3"/>
    <property type="match status" value="1"/>
</dbReference>
<evidence type="ECO:0000313" key="4">
    <source>
        <dbReference type="EMBL" id="OJA09230.1"/>
    </source>
</evidence>